<feature type="region of interest" description="Disordered" evidence="1">
    <location>
        <begin position="1"/>
        <end position="44"/>
    </location>
</feature>
<dbReference type="Proteomes" id="UP000714275">
    <property type="component" value="Unassembled WGS sequence"/>
</dbReference>
<dbReference type="Pfam" id="PF20149">
    <property type="entry name" value="DUF6532"/>
    <property type="match status" value="1"/>
</dbReference>
<name>A0A9P7A712_9AGAM</name>
<dbReference type="AlphaFoldDB" id="A0A9P7A712"/>
<evidence type="ECO:0000313" key="4">
    <source>
        <dbReference type="Proteomes" id="UP000714275"/>
    </source>
</evidence>
<keyword evidence="4" id="KW-1185">Reference proteome</keyword>
<dbReference type="EMBL" id="JABBWD010000001">
    <property type="protein sequence ID" value="KAG1783664.1"/>
    <property type="molecule type" value="Genomic_DNA"/>
</dbReference>
<proteinExistence type="predicted"/>
<sequence length="321" mass="36481">MEVIPPPIPTKIPTPMPTKYQTANSDSSDSDTHANDIVPGTPSASEALQVNTNMPQDEPKAKCPRLRWWASIQLEKLKKEEALNLQWAWEQADAEEEQHRQDSEIVKITSQCSNLRSELKTVMWPLVITEFGFTDDKTPEATSLNAALVKSLLENRKNFTYKDWKEGKGPFKADIIQKGMSKWCYEKKNSLRVKFSAYFMDASTGSMSFGIIVAILTAVEACIMEWTTGTRTETKFYKEQYVTVFNTYLTLLVNFHEDMKHAGIIPRICKKLLKVARHHGNVPNEPISSASTQYFTVNKFMAAAAEWDNCSKADSEDDMMW</sequence>
<evidence type="ECO:0000256" key="1">
    <source>
        <dbReference type="SAM" id="MobiDB-lite"/>
    </source>
</evidence>
<accession>A0A9P7A712</accession>
<feature type="domain" description="DUF6532" evidence="2">
    <location>
        <begin position="86"/>
        <end position="254"/>
    </location>
</feature>
<protein>
    <recommendedName>
        <fullName evidence="2">DUF6532 domain-containing protein</fullName>
    </recommendedName>
</protein>
<gene>
    <name evidence="3" type="ORF">EV702DRAFT_1190686</name>
</gene>
<reference evidence="3" key="1">
    <citation type="journal article" date="2020" name="New Phytol.">
        <title>Comparative genomics reveals dynamic genome evolution in host specialist ectomycorrhizal fungi.</title>
        <authorList>
            <person name="Lofgren L.A."/>
            <person name="Nguyen N.H."/>
            <person name="Vilgalys R."/>
            <person name="Ruytinx J."/>
            <person name="Liao H.L."/>
            <person name="Branco S."/>
            <person name="Kuo A."/>
            <person name="LaButti K."/>
            <person name="Lipzen A."/>
            <person name="Andreopoulos W."/>
            <person name="Pangilinan J."/>
            <person name="Riley R."/>
            <person name="Hundley H."/>
            <person name="Na H."/>
            <person name="Barry K."/>
            <person name="Grigoriev I.V."/>
            <person name="Stajich J.E."/>
            <person name="Kennedy P.G."/>
        </authorList>
    </citation>
    <scope>NUCLEOTIDE SEQUENCE</scope>
    <source>
        <strain evidence="3">DOB743</strain>
    </source>
</reference>
<evidence type="ECO:0000313" key="3">
    <source>
        <dbReference type="EMBL" id="KAG1783664.1"/>
    </source>
</evidence>
<comment type="caution">
    <text evidence="3">The sequence shown here is derived from an EMBL/GenBank/DDBJ whole genome shotgun (WGS) entry which is preliminary data.</text>
</comment>
<dbReference type="OrthoDB" id="2649892at2759"/>
<dbReference type="InterPro" id="IPR045341">
    <property type="entry name" value="DUF6532"/>
</dbReference>
<evidence type="ECO:0000259" key="2">
    <source>
        <dbReference type="Pfam" id="PF20149"/>
    </source>
</evidence>
<organism evidence="3 4">
    <name type="scientific">Suillus placidus</name>
    <dbReference type="NCBI Taxonomy" id="48579"/>
    <lineage>
        <taxon>Eukaryota</taxon>
        <taxon>Fungi</taxon>
        <taxon>Dikarya</taxon>
        <taxon>Basidiomycota</taxon>
        <taxon>Agaricomycotina</taxon>
        <taxon>Agaricomycetes</taxon>
        <taxon>Agaricomycetidae</taxon>
        <taxon>Boletales</taxon>
        <taxon>Suillineae</taxon>
        <taxon>Suillaceae</taxon>
        <taxon>Suillus</taxon>
    </lineage>
</organism>
<feature type="compositionally biased region" description="Pro residues" evidence="1">
    <location>
        <begin position="1"/>
        <end position="16"/>
    </location>
</feature>